<evidence type="ECO:0000256" key="1">
    <source>
        <dbReference type="SAM" id="MobiDB-lite"/>
    </source>
</evidence>
<proteinExistence type="predicted"/>
<evidence type="ECO:0000256" key="2">
    <source>
        <dbReference type="SAM" id="Phobius"/>
    </source>
</evidence>
<keyword evidence="2" id="KW-0472">Membrane</keyword>
<keyword evidence="2" id="KW-0812">Transmembrane</keyword>
<evidence type="ECO:0000313" key="4">
    <source>
        <dbReference type="Proteomes" id="UP001201985"/>
    </source>
</evidence>
<accession>A0ABS9W633</accession>
<comment type="caution">
    <text evidence="3">The sequence shown here is derived from an EMBL/GenBank/DDBJ whole genome shotgun (WGS) entry which is preliminary data.</text>
</comment>
<dbReference type="RefSeq" id="WP_241793044.1">
    <property type="nucleotide sequence ID" value="NZ_JALBUU010000004.1"/>
</dbReference>
<keyword evidence="4" id="KW-1185">Reference proteome</keyword>
<name>A0ABS9W633_9PROT</name>
<gene>
    <name evidence="3" type="ORF">MON41_13430</name>
</gene>
<feature type="transmembrane region" description="Helical" evidence="2">
    <location>
        <begin position="6"/>
        <end position="26"/>
    </location>
</feature>
<dbReference type="EMBL" id="JALBUU010000004">
    <property type="protein sequence ID" value="MCI0754758.1"/>
    <property type="molecule type" value="Genomic_DNA"/>
</dbReference>
<feature type="region of interest" description="Disordered" evidence="1">
    <location>
        <begin position="221"/>
        <end position="240"/>
    </location>
</feature>
<evidence type="ECO:0000313" key="3">
    <source>
        <dbReference type="EMBL" id="MCI0754758.1"/>
    </source>
</evidence>
<dbReference type="Proteomes" id="UP001201985">
    <property type="component" value="Unassembled WGS sequence"/>
</dbReference>
<protein>
    <submittedName>
        <fullName evidence="3">Uncharacterized protein</fullName>
    </submittedName>
</protein>
<keyword evidence="2" id="KW-1133">Transmembrane helix</keyword>
<organism evidence="3 4">
    <name type="scientific">Teichococcus vastitatis</name>
    <dbReference type="NCBI Taxonomy" id="2307076"/>
    <lineage>
        <taxon>Bacteria</taxon>
        <taxon>Pseudomonadati</taxon>
        <taxon>Pseudomonadota</taxon>
        <taxon>Alphaproteobacteria</taxon>
        <taxon>Acetobacterales</taxon>
        <taxon>Roseomonadaceae</taxon>
        <taxon>Roseomonas</taxon>
    </lineage>
</organism>
<reference evidence="3 4" key="1">
    <citation type="submission" date="2022-03" db="EMBL/GenBank/DDBJ databases">
        <title>Complete genome analysis of Roseomonas KG 17.1 : a prolific producer of plant growth promoters.</title>
        <authorList>
            <person name="Saadouli I."/>
            <person name="Najjari A."/>
            <person name="Mosbah A."/>
            <person name="Ouzari H.I."/>
        </authorList>
    </citation>
    <scope>NUCLEOTIDE SEQUENCE [LARGE SCALE GENOMIC DNA]</scope>
    <source>
        <strain evidence="3 4">KG17-1</strain>
    </source>
</reference>
<sequence>MNLTQILDASALAVLAAQAGWIGLLYRRMGRLRTSLESAGAVVGQLDAASRRLDDSAGGVVQKVRDGLAEVDSKIGACRRLSQELTTASRHAEEVATRLDQALRQNRKLQSARAAAPPRELVEPIGLAERLAGRPAISHDAIPDALAAALPTPTMFPILDIVAEPELVAASSSEPETEVIMAEPVSLLKTLASMEPPLGSLPPPLGNVLAAELLFAERPVRPFQEPGSDGGPRTIRVKLD</sequence>